<dbReference type="InterPro" id="IPR029402">
    <property type="entry name" value="TGT_C2"/>
</dbReference>
<dbReference type="AlphaFoldDB" id="F7XMI7"/>
<dbReference type="Gene3D" id="3.40.50.10630">
    <property type="entry name" value="Uracil-DNA glycosylase-like"/>
    <property type="match status" value="1"/>
</dbReference>
<protein>
    <submittedName>
        <fullName evidence="5">tRNA-guanine transglycosylase, various specificities</fullName>
    </submittedName>
</protein>
<name>F7XMI7_METZD</name>
<dbReference type="KEGG" id="mzh:Mzhil_0029"/>
<comment type="pathway">
    <text evidence="1">tRNA modification; archaeosine-tRNA biosynthesis.</text>
</comment>
<dbReference type="UniPathway" id="UPA00393"/>
<dbReference type="InterPro" id="IPR040777">
    <property type="entry name" value="DUF5591"/>
</dbReference>
<dbReference type="STRING" id="679901.Mzhil_0029"/>
<keyword evidence="3" id="KW-0819">tRNA processing</keyword>
<dbReference type="EMBL" id="CP002101">
    <property type="protein sequence ID" value="AEH59910.1"/>
    <property type="molecule type" value="Genomic_DNA"/>
</dbReference>
<dbReference type="Pfam" id="PF17884">
    <property type="entry name" value="DUF5591"/>
    <property type="match status" value="1"/>
</dbReference>
<reference evidence="5" key="1">
    <citation type="submission" date="2010-07" db="EMBL/GenBank/DDBJ databases">
        <title>The complete genome of Methanosalsum zhilinae DSM 4017.</title>
        <authorList>
            <consortium name="US DOE Joint Genome Institute (JGI-PGF)"/>
            <person name="Lucas S."/>
            <person name="Copeland A."/>
            <person name="Lapidus A."/>
            <person name="Glavina del Rio T."/>
            <person name="Dalin E."/>
            <person name="Tice H."/>
            <person name="Bruce D."/>
            <person name="Goodwin L."/>
            <person name="Pitluck S."/>
            <person name="Kyrpides N."/>
            <person name="Mavromatis K."/>
            <person name="Ovchinnikova G."/>
            <person name="Daligault H."/>
            <person name="Detter J.C."/>
            <person name="Han C."/>
            <person name="Tapia R."/>
            <person name="Larimer F."/>
            <person name="Land M."/>
            <person name="Hauser L."/>
            <person name="Markowitz V."/>
            <person name="Cheng J.-F."/>
            <person name="Hugenholtz P."/>
            <person name="Woyke T."/>
            <person name="Wu D."/>
            <person name="Spring S."/>
            <person name="Schueler E."/>
            <person name="Brambilla E."/>
            <person name="Klenk H.-P."/>
            <person name="Eisen J.A."/>
        </authorList>
    </citation>
    <scope>NUCLEOTIDE SEQUENCE</scope>
    <source>
        <strain evidence="5">DSM 4017</strain>
    </source>
</reference>
<dbReference type="InterPro" id="IPR015947">
    <property type="entry name" value="PUA-like_sf"/>
</dbReference>
<dbReference type="PANTHER" id="PTHR46499:SF2">
    <property type="entry name" value="ARCHAEOSINE SYNTHASE"/>
    <property type="match status" value="1"/>
</dbReference>
<dbReference type="Gene3D" id="3.20.20.105">
    <property type="entry name" value="Queuine tRNA-ribosyltransferase-like"/>
    <property type="match status" value="1"/>
</dbReference>
<dbReference type="SUPFAM" id="SSF88802">
    <property type="entry name" value="Pre-PUA domain"/>
    <property type="match status" value="1"/>
</dbReference>
<dbReference type="SMART" id="SM00359">
    <property type="entry name" value="PUA"/>
    <property type="match status" value="1"/>
</dbReference>
<dbReference type="OrthoDB" id="115061at2157"/>
<dbReference type="InterPro" id="IPR038250">
    <property type="entry name" value="TGT_C2_sf"/>
</dbReference>
<dbReference type="PROSITE" id="PS50890">
    <property type="entry name" value="PUA"/>
    <property type="match status" value="1"/>
</dbReference>
<evidence type="ECO:0000256" key="1">
    <source>
        <dbReference type="ARBA" id="ARBA00005030"/>
    </source>
</evidence>
<dbReference type="Gene3D" id="3.10.450.90">
    <property type="entry name" value="ArcTGT, C2 domain"/>
    <property type="match status" value="1"/>
</dbReference>
<proteinExistence type="inferred from homology"/>
<dbReference type="Proteomes" id="UP000006622">
    <property type="component" value="Chromosome"/>
</dbReference>
<dbReference type="InterPro" id="IPR002478">
    <property type="entry name" value="PUA"/>
</dbReference>
<dbReference type="Pfam" id="PF01702">
    <property type="entry name" value="TGT"/>
    <property type="match status" value="1"/>
</dbReference>
<dbReference type="HOGENOM" id="CLU_029831_0_0_2"/>
<dbReference type="SUPFAM" id="SSF88697">
    <property type="entry name" value="PUA domain-like"/>
    <property type="match status" value="1"/>
</dbReference>
<dbReference type="CDD" id="cd21149">
    <property type="entry name" value="PUA_archaeosine_TGT"/>
    <property type="match status" value="1"/>
</dbReference>
<dbReference type="NCBIfam" id="TIGR00451">
    <property type="entry name" value="unchar_dom_2"/>
    <property type="match status" value="1"/>
</dbReference>
<accession>F7XMI7</accession>
<dbReference type="NCBIfam" id="NF040592">
    <property type="entry name" value="tRNA_mod_ArcS"/>
    <property type="match status" value="1"/>
</dbReference>
<evidence type="ECO:0000313" key="5">
    <source>
        <dbReference type="EMBL" id="AEH59910.1"/>
    </source>
</evidence>
<feature type="domain" description="PUA" evidence="4">
    <location>
        <begin position="540"/>
        <end position="607"/>
    </location>
</feature>
<evidence type="ECO:0000259" key="4">
    <source>
        <dbReference type="SMART" id="SM00359"/>
    </source>
</evidence>
<evidence type="ECO:0000256" key="2">
    <source>
        <dbReference type="ARBA" id="ARBA00008906"/>
    </source>
</evidence>
<dbReference type="InterPro" id="IPR002616">
    <property type="entry name" value="tRNA_ribo_trans-like"/>
</dbReference>
<dbReference type="InterPro" id="IPR036974">
    <property type="entry name" value="PUA_sf"/>
</dbReference>
<gene>
    <name evidence="5" type="ordered locus">Mzhil_0029</name>
</gene>
<dbReference type="PANTHER" id="PTHR46499">
    <property type="entry name" value="QUEUINE TRNA-RIBOSYLTRANSFERASE"/>
    <property type="match status" value="1"/>
</dbReference>
<dbReference type="Pfam" id="PF01472">
    <property type="entry name" value="PUA"/>
    <property type="match status" value="1"/>
</dbReference>
<dbReference type="InterPro" id="IPR004521">
    <property type="entry name" value="Uncharacterised_CHP00451"/>
</dbReference>
<keyword evidence="6" id="KW-1185">Reference proteome</keyword>
<dbReference type="InterPro" id="IPR053418">
    <property type="entry name" value="Archaeosine_synthase_1"/>
</dbReference>
<dbReference type="InterPro" id="IPR036895">
    <property type="entry name" value="Uracil-DNA_glycosylase-like_sf"/>
</dbReference>
<dbReference type="GeneID" id="10821617"/>
<comment type="similarity">
    <text evidence="2">Belongs to the archaeosine synthase type 1 family.</text>
</comment>
<dbReference type="RefSeq" id="WP_013897349.1">
    <property type="nucleotide sequence ID" value="NC_015676.1"/>
</dbReference>
<dbReference type="SUPFAM" id="SSF52141">
    <property type="entry name" value="Uracil-DNA glycosylase-like"/>
    <property type="match status" value="1"/>
</dbReference>
<dbReference type="Pfam" id="PF14810">
    <property type="entry name" value="TGT_C2"/>
    <property type="match status" value="1"/>
</dbReference>
<dbReference type="InterPro" id="IPR036511">
    <property type="entry name" value="TGT-like_sf"/>
</dbReference>
<sequence length="608" mass="67716">MTRYFEVLQSDGAARIGEMILKRKIQTPSIIDVSYFRDPENPIVDAGSLWNISPEDADANVKDLRTSTGDDTLIILPHQAIPPVILHENSDVNEMMPEDSGAYGCLYRGWTSDNIDLYIMEAAGAFDNNAKKFFEKIVEIRNTIPFDTALYAPAIALPENVAMLAYLGIDLMDSTKTILASYRDLYLTSEGMQYLDRLSEFPCRCSACNGADISDIVSMAGPDRQEFLKQHNLNVLEAEMAYVRERIREETLREYIEGQCRARPWLTALLRLSDRECSYAESNTQVVRSVEMIANTSESLTRPEVVRFADRVVDRYAPPLADVLVILPCSAKKPYSISPSHQQFIRALGKHRKYVNELILTSPLGIVPRELEIAYPAAHYDISVTGQWSADEFEWVSSRLYSYLCSNDYGSVVAHVDGPYRKICETVAQKLGIRIICTSNGNATSKESLSNLKGTVSSLLKDESVTGIKKTEEMLRSIADFQFGKGAGKMLLPDGAVIKGPYPKYQIYVDKSQVATLVPQYGMLALTLKGADLILPSNSYIVTIDDFIPRGSILSPGVIKADTRIRPMDEVIVQGPRIIGVGRALMGGKQMTQSTRGIAVDLRHVRKY</sequence>
<dbReference type="GO" id="GO:0003723">
    <property type="term" value="F:RNA binding"/>
    <property type="evidence" value="ECO:0007669"/>
    <property type="project" value="InterPro"/>
</dbReference>
<evidence type="ECO:0000256" key="3">
    <source>
        <dbReference type="ARBA" id="ARBA00022694"/>
    </source>
</evidence>
<dbReference type="SUPFAM" id="SSF51713">
    <property type="entry name" value="tRNA-guanine transglycosylase"/>
    <property type="match status" value="1"/>
</dbReference>
<dbReference type="InterPro" id="IPR050076">
    <property type="entry name" value="ArchSynthase1/Queuine_TRR"/>
</dbReference>
<dbReference type="GO" id="GO:0005737">
    <property type="term" value="C:cytoplasm"/>
    <property type="evidence" value="ECO:0007669"/>
    <property type="project" value="TreeGrafter"/>
</dbReference>
<evidence type="ECO:0000313" key="6">
    <source>
        <dbReference type="Proteomes" id="UP000006622"/>
    </source>
</evidence>
<dbReference type="Gene3D" id="2.30.130.10">
    <property type="entry name" value="PUA domain"/>
    <property type="match status" value="1"/>
</dbReference>
<dbReference type="GO" id="GO:0002099">
    <property type="term" value="P:tRNA wobble guanine modification"/>
    <property type="evidence" value="ECO:0007669"/>
    <property type="project" value="TreeGrafter"/>
</dbReference>
<organism evidence="5 6">
    <name type="scientific">Methanosalsum zhilinae (strain DSM 4017 / NBRC 107636 / OCM 62 / WeN5)</name>
    <name type="common">Methanohalophilus zhilinae</name>
    <dbReference type="NCBI Taxonomy" id="679901"/>
    <lineage>
        <taxon>Archaea</taxon>
        <taxon>Methanobacteriati</taxon>
        <taxon>Methanobacteriota</taxon>
        <taxon>Stenosarchaea group</taxon>
        <taxon>Methanomicrobia</taxon>
        <taxon>Methanosarcinales</taxon>
        <taxon>Methanosarcinaceae</taxon>
        <taxon>Methanosalsum</taxon>
    </lineage>
</organism>